<proteinExistence type="predicted"/>
<keyword evidence="1" id="KW-1133">Transmembrane helix</keyword>
<evidence type="ECO:0000313" key="3">
    <source>
        <dbReference type="WBParaSite" id="PgB01_g108_t01"/>
    </source>
</evidence>
<evidence type="ECO:0000313" key="2">
    <source>
        <dbReference type="Proteomes" id="UP000887569"/>
    </source>
</evidence>
<reference evidence="3" key="1">
    <citation type="submission" date="2022-11" db="UniProtKB">
        <authorList>
            <consortium name="WormBaseParasite"/>
        </authorList>
    </citation>
    <scope>IDENTIFICATION</scope>
</reference>
<keyword evidence="1" id="KW-0472">Membrane</keyword>
<dbReference type="Proteomes" id="UP000887569">
    <property type="component" value="Unplaced"/>
</dbReference>
<feature type="transmembrane region" description="Helical" evidence="1">
    <location>
        <begin position="12"/>
        <end position="37"/>
    </location>
</feature>
<dbReference type="WBParaSite" id="PgB01_g108_t01">
    <property type="protein sequence ID" value="PgB01_g108_t01"/>
    <property type="gene ID" value="PgB01_g108"/>
</dbReference>
<protein>
    <submittedName>
        <fullName evidence="3">Uncharacterized protein</fullName>
    </submittedName>
</protein>
<organism evidence="2 3">
    <name type="scientific">Parascaris univalens</name>
    <name type="common">Nematode worm</name>
    <dbReference type="NCBI Taxonomy" id="6257"/>
    <lineage>
        <taxon>Eukaryota</taxon>
        <taxon>Metazoa</taxon>
        <taxon>Ecdysozoa</taxon>
        <taxon>Nematoda</taxon>
        <taxon>Chromadorea</taxon>
        <taxon>Rhabditida</taxon>
        <taxon>Spirurina</taxon>
        <taxon>Ascaridomorpha</taxon>
        <taxon>Ascaridoidea</taxon>
        <taxon>Ascarididae</taxon>
        <taxon>Parascaris</taxon>
    </lineage>
</organism>
<keyword evidence="1" id="KW-0812">Transmembrane</keyword>
<keyword evidence="2" id="KW-1185">Reference proteome</keyword>
<dbReference type="AlphaFoldDB" id="A0A914ZF63"/>
<accession>A0A914ZF63</accession>
<evidence type="ECO:0000256" key="1">
    <source>
        <dbReference type="SAM" id="Phobius"/>
    </source>
</evidence>
<name>A0A914ZF63_PARUN</name>
<sequence length="84" mass="9562">VPSRIDGRFMGIISAVGYTISLVLVISLVMYPLILCFRPNKKIEKKHRFMSTDDPKADSMYAVKTEIAFPTKKNNRKIDSSLQK</sequence>